<dbReference type="GO" id="GO:0006351">
    <property type="term" value="P:DNA-templated transcription"/>
    <property type="evidence" value="ECO:0007669"/>
    <property type="project" value="InterPro"/>
</dbReference>
<dbReference type="Gene3D" id="4.10.240.10">
    <property type="entry name" value="Zn(2)-C6 fungal-type DNA-binding domain"/>
    <property type="match status" value="1"/>
</dbReference>
<dbReference type="Proteomes" id="UP000235786">
    <property type="component" value="Unassembled WGS sequence"/>
</dbReference>
<dbReference type="InterPro" id="IPR036864">
    <property type="entry name" value="Zn2-C6_fun-type_DNA-bd_sf"/>
</dbReference>
<evidence type="ECO:0000256" key="5">
    <source>
        <dbReference type="ARBA" id="ARBA00023163"/>
    </source>
</evidence>
<dbReference type="GO" id="GO:0003677">
    <property type="term" value="F:DNA binding"/>
    <property type="evidence" value="ECO:0007669"/>
    <property type="project" value="UniProtKB-KW"/>
</dbReference>
<keyword evidence="5" id="KW-0804">Transcription</keyword>
<dbReference type="InterPro" id="IPR007219">
    <property type="entry name" value="XnlR_reg_dom"/>
</dbReference>
<dbReference type="PROSITE" id="PS00463">
    <property type="entry name" value="ZN2_CY6_FUNGAL_1"/>
    <property type="match status" value="1"/>
</dbReference>
<dbReference type="InterPro" id="IPR052073">
    <property type="entry name" value="Amide_Lactam_Regulators"/>
</dbReference>
<dbReference type="OrthoDB" id="3527935at2759"/>
<keyword evidence="1" id="KW-0479">Metal-binding</keyword>
<keyword evidence="10" id="KW-1185">Reference proteome</keyword>
<dbReference type="PANTHER" id="PTHR47171:SF3">
    <property type="entry name" value="FARA-RELATED"/>
    <property type="match status" value="1"/>
</dbReference>
<evidence type="ECO:0000256" key="7">
    <source>
        <dbReference type="SAM" id="MobiDB-lite"/>
    </source>
</evidence>
<dbReference type="Pfam" id="PF00172">
    <property type="entry name" value="Zn_clus"/>
    <property type="match status" value="1"/>
</dbReference>
<keyword evidence="4" id="KW-0238">DNA-binding</keyword>
<dbReference type="PANTHER" id="PTHR47171">
    <property type="entry name" value="FARA-RELATED"/>
    <property type="match status" value="1"/>
</dbReference>
<feature type="compositionally biased region" description="Gly residues" evidence="7">
    <location>
        <begin position="1"/>
        <end position="11"/>
    </location>
</feature>
<dbReference type="STRING" id="1149755.A0A2J6SB87"/>
<dbReference type="PROSITE" id="PS50048">
    <property type="entry name" value="ZN2_CY6_FUNGAL_2"/>
    <property type="match status" value="1"/>
</dbReference>
<evidence type="ECO:0000256" key="4">
    <source>
        <dbReference type="ARBA" id="ARBA00023125"/>
    </source>
</evidence>
<evidence type="ECO:0000313" key="10">
    <source>
        <dbReference type="Proteomes" id="UP000235786"/>
    </source>
</evidence>
<evidence type="ECO:0000256" key="2">
    <source>
        <dbReference type="ARBA" id="ARBA00022833"/>
    </source>
</evidence>
<dbReference type="AlphaFoldDB" id="A0A2J6SB87"/>
<evidence type="ECO:0000256" key="3">
    <source>
        <dbReference type="ARBA" id="ARBA00023015"/>
    </source>
</evidence>
<dbReference type="GO" id="GO:0008270">
    <property type="term" value="F:zinc ion binding"/>
    <property type="evidence" value="ECO:0007669"/>
    <property type="project" value="InterPro"/>
</dbReference>
<dbReference type="EMBL" id="KZ613937">
    <property type="protein sequence ID" value="PMD48029.1"/>
    <property type="molecule type" value="Genomic_DNA"/>
</dbReference>
<dbReference type="Pfam" id="PF04082">
    <property type="entry name" value="Fungal_trans"/>
    <property type="match status" value="1"/>
</dbReference>
<gene>
    <name evidence="9" type="ORF">L207DRAFT_505126</name>
</gene>
<dbReference type="SMART" id="SM00906">
    <property type="entry name" value="Fungal_trans"/>
    <property type="match status" value="1"/>
</dbReference>
<reference evidence="9 10" key="1">
    <citation type="submission" date="2016-04" db="EMBL/GenBank/DDBJ databases">
        <title>A degradative enzymes factory behind the ericoid mycorrhizal symbiosis.</title>
        <authorList>
            <consortium name="DOE Joint Genome Institute"/>
            <person name="Martino E."/>
            <person name="Morin E."/>
            <person name="Grelet G."/>
            <person name="Kuo A."/>
            <person name="Kohler A."/>
            <person name="Daghino S."/>
            <person name="Barry K."/>
            <person name="Choi C."/>
            <person name="Cichocki N."/>
            <person name="Clum A."/>
            <person name="Copeland A."/>
            <person name="Hainaut M."/>
            <person name="Haridas S."/>
            <person name="Labutti K."/>
            <person name="Lindquist E."/>
            <person name="Lipzen A."/>
            <person name="Khouja H.-R."/>
            <person name="Murat C."/>
            <person name="Ohm R."/>
            <person name="Olson A."/>
            <person name="Spatafora J."/>
            <person name="Veneault-Fourrey C."/>
            <person name="Henrissat B."/>
            <person name="Grigoriev I."/>
            <person name="Martin F."/>
            <person name="Perotto S."/>
        </authorList>
    </citation>
    <scope>NUCLEOTIDE SEQUENCE [LARGE SCALE GENOMIC DNA]</scope>
    <source>
        <strain evidence="9 10">F</strain>
    </source>
</reference>
<evidence type="ECO:0000256" key="1">
    <source>
        <dbReference type="ARBA" id="ARBA00022723"/>
    </source>
</evidence>
<dbReference type="SUPFAM" id="SSF57701">
    <property type="entry name" value="Zn2/Cys6 DNA-binding domain"/>
    <property type="match status" value="1"/>
</dbReference>
<keyword evidence="2" id="KW-0862">Zinc</keyword>
<keyword evidence="3" id="KW-0805">Transcription regulation</keyword>
<feature type="region of interest" description="Disordered" evidence="7">
    <location>
        <begin position="1"/>
        <end position="39"/>
    </location>
</feature>
<feature type="domain" description="Zn(2)-C6 fungal-type" evidence="8">
    <location>
        <begin position="60"/>
        <end position="94"/>
    </location>
</feature>
<sequence>MSHQQGGGGGMPTNAAMQQQVDPPSGPGDSGMGPTIASSGVISDATTQLLRPARRRTQGACTNCRLRRTRCDAFLSGILYTPCTNCTAFSLQCTGSTRQLVKLRESEIDTRNLESKVELVQENGQSMSSLHPMQLLEKHLLHEADDANLYVQWLKPEVRHAPIIEPGRIAYLGESSNFPLLVDEDPNSAGIVHYQLPENFKDSRAKLSRMENTEIEMLRQRGALSLPAWRTCDDLVQSYFKWIAPFLPVINQSRFMRQYKDPNDPPSLLLLQAVFLAGSTVSRTGSAATGAAFYKKAKALYDAGYEDDRIVTIQALVLIGWYWERSGDHAEDAFYWNGLAITVALGTGIHRSTERSPLSNTDKRLWKRIWWTLFVRDRSAALRGHLVQIHTDDSDIEMICDGDFVEEGYPPDPIRAQFFLQYVKLCLIIGALPSLHNSTPLRANSHNLIAAMQLEKALLGWSNSCPKELKWEEASYNFWSASLYCSYKAALSLVHAEDLLVLPVGDSLWMRQPFEGPRHLLQREYLGDQPEAESFRRNALL</sequence>
<dbReference type="CDD" id="cd12148">
    <property type="entry name" value="fungal_TF_MHR"/>
    <property type="match status" value="1"/>
</dbReference>
<dbReference type="CDD" id="cd00067">
    <property type="entry name" value="GAL4"/>
    <property type="match status" value="1"/>
</dbReference>
<accession>A0A2J6SB87</accession>
<evidence type="ECO:0000259" key="8">
    <source>
        <dbReference type="PROSITE" id="PS50048"/>
    </source>
</evidence>
<dbReference type="GO" id="GO:0000981">
    <property type="term" value="F:DNA-binding transcription factor activity, RNA polymerase II-specific"/>
    <property type="evidence" value="ECO:0007669"/>
    <property type="project" value="InterPro"/>
</dbReference>
<evidence type="ECO:0000313" key="9">
    <source>
        <dbReference type="EMBL" id="PMD48029.1"/>
    </source>
</evidence>
<keyword evidence="6" id="KW-0539">Nucleus</keyword>
<dbReference type="InterPro" id="IPR001138">
    <property type="entry name" value="Zn2Cys6_DnaBD"/>
</dbReference>
<dbReference type="SMART" id="SM00066">
    <property type="entry name" value="GAL4"/>
    <property type="match status" value="1"/>
</dbReference>
<protein>
    <recommendedName>
        <fullName evidence="8">Zn(2)-C6 fungal-type domain-containing protein</fullName>
    </recommendedName>
</protein>
<proteinExistence type="predicted"/>
<name>A0A2J6SB87_HYAVF</name>
<organism evidence="9 10">
    <name type="scientific">Hyaloscypha variabilis (strain UAMH 11265 / GT02V1 / F)</name>
    <name type="common">Meliniomyces variabilis</name>
    <dbReference type="NCBI Taxonomy" id="1149755"/>
    <lineage>
        <taxon>Eukaryota</taxon>
        <taxon>Fungi</taxon>
        <taxon>Dikarya</taxon>
        <taxon>Ascomycota</taxon>
        <taxon>Pezizomycotina</taxon>
        <taxon>Leotiomycetes</taxon>
        <taxon>Helotiales</taxon>
        <taxon>Hyaloscyphaceae</taxon>
        <taxon>Hyaloscypha</taxon>
        <taxon>Hyaloscypha variabilis</taxon>
    </lineage>
</organism>
<evidence type="ECO:0000256" key="6">
    <source>
        <dbReference type="ARBA" id="ARBA00023242"/>
    </source>
</evidence>